<sequence>TGDVPPQQPWSDTSTMTLEQAQDYRDELMRERKFFVAEHNEQLYEREFSLCEH</sequence>
<gene>
    <name evidence="1" type="ORF">G3I71_46435</name>
</gene>
<comment type="caution">
    <text evidence="1">The sequence shown here is derived from an EMBL/GenBank/DDBJ whole genome shotgun (WGS) entry which is preliminary data.</text>
</comment>
<organism evidence="1">
    <name type="scientific">Streptomyces sp. SID12501</name>
    <dbReference type="NCBI Taxonomy" id="2706042"/>
    <lineage>
        <taxon>Bacteria</taxon>
        <taxon>Bacillati</taxon>
        <taxon>Actinomycetota</taxon>
        <taxon>Actinomycetes</taxon>
        <taxon>Kitasatosporales</taxon>
        <taxon>Streptomycetaceae</taxon>
        <taxon>Streptomyces</taxon>
    </lineage>
</organism>
<dbReference type="EMBL" id="JAAGLU010000399">
    <property type="protein sequence ID" value="NEC93007.1"/>
    <property type="molecule type" value="Genomic_DNA"/>
</dbReference>
<name>A0A6B3C874_9ACTN</name>
<protein>
    <submittedName>
        <fullName evidence="1">DUF4246 domain-containing protein</fullName>
    </submittedName>
</protein>
<dbReference type="AlphaFoldDB" id="A0A6B3C874"/>
<feature type="non-terminal residue" evidence="1">
    <location>
        <position position="1"/>
    </location>
</feature>
<accession>A0A6B3C874</accession>
<reference evidence="1" key="1">
    <citation type="submission" date="2020-01" db="EMBL/GenBank/DDBJ databases">
        <title>Insect and environment-associated Actinomycetes.</title>
        <authorList>
            <person name="Currrie C."/>
            <person name="Chevrette M."/>
            <person name="Carlson C."/>
            <person name="Stubbendieck R."/>
            <person name="Wendt-Pienkowski E."/>
        </authorList>
    </citation>
    <scope>NUCLEOTIDE SEQUENCE</scope>
    <source>
        <strain evidence="1">SID12501</strain>
    </source>
</reference>
<proteinExistence type="predicted"/>
<evidence type="ECO:0000313" key="1">
    <source>
        <dbReference type="EMBL" id="NEC93007.1"/>
    </source>
</evidence>